<dbReference type="Gene3D" id="3.30.70.270">
    <property type="match status" value="1"/>
</dbReference>
<keyword evidence="8" id="KW-1185">Reference proteome</keyword>
<name>A0A0D8Q7H5_9GAMM</name>
<dbReference type="InterPro" id="IPR000160">
    <property type="entry name" value="GGDEF_dom"/>
</dbReference>
<feature type="transmembrane region" description="Helical" evidence="4">
    <location>
        <begin position="31"/>
        <end position="49"/>
    </location>
</feature>
<evidence type="ECO:0000313" key="8">
    <source>
        <dbReference type="Proteomes" id="UP000241190"/>
    </source>
</evidence>
<dbReference type="GO" id="GO:0052621">
    <property type="term" value="F:diguanylate cyclase activity"/>
    <property type="evidence" value="ECO:0007669"/>
    <property type="project" value="UniProtKB-EC"/>
</dbReference>
<feature type="domain" description="GGDEF" evidence="5">
    <location>
        <begin position="386"/>
        <end position="517"/>
    </location>
</feature>
<dbReference type="Proteomes" id="UP000241954">
    <property type="component" value="Unassembled WGS sequence"/>
</dbReference>
<dbReference type="FunFam" id="3.30.70.270:FF:000001">
    <property type="entry name" value="Diguanylate cyclase domain protein"/>
    <property type="match status" value="1"/>
</dbReference>
<dbReference type="Gene3D" id="3.30.450.20">
    <property type="entry name" value="PAS domain"/>
    <property type="match status" value="1"/>
</dbReference>
<organism evidence="6 9">
    <name type="scientific">Photobacterium iliopiscarium</name>
    <dbReference type="NCBI Taxonomy" id="56192"/>
    <lineage>
        <taxon>Bacteria</taxon>
        <taxon>Pseudomonadati</taxon>
        <taxon>Pseudomonadota</taxon>
        <taxon>Gammaproteobacteria</taxon>
        <taxon>Vibrionales</taxon>
        <taxon>Vibrionaceae</taxon>
        <taxon>Photobacterium</taxon>
    </lineage>
</organism>
<evidence type="ECO:0000313" key="6">
    <source>
        <dbReference type="EMBL" id="PSV98710.1"/>
    </source>
</evidence>
<dbReference type="STRING" id="56192.UB38_11825"/>
<dbReference type="PROSITE" id="PS50887">
    <property type="entry name" value="GGDEF"/>
    <property type="match status" value="1"/>
</dbReference>
<dbReference type="InterPro" id="IPR043128">
    <property type="entry name" value="Rev_trsase/Diguanyl_cyclase"/>
</dbReference>
<evidence type="ECO:0000256" key="2">
    <source>
        <dbReference type="ARBA" id="ARBA00012528"/>
    </source>
</evidence>
<dbReference type="EMBL" id="PYLW01000003">
    <property type="protein sequence ID" value="PSV98710.1"/>
    <property type="molecule type" value="Genomic_DNA"/>
</dbReference>
<comment type="caution">
    <text evidence="6">The sequence shown here is derived from an EMBL/GenBank/DDBJ whole genome shotgun (WGS) entry which is preliminary data.</text>
</comment>
<dbReference type="PANTHER" id="PTHR45138:SF9">
    <property type="entry name" value="DIGUANYLATE CYCLASE DGCM-RELATED"/>
    <property type="match status" value="1"/>
</dbReference>
<evidence type="ECO:0000256" key="3">
    <source>
        <dbReference type="ARBA" id="ARBA00034247"/>
    </source>
</evidence>
<comment type="catalytic activity">
    <reaction evidence="3">
        <text>2 GTP = 3',3'-c-di-GMP + 2 diphosphate</text>
        <dbReference type="Rhea" id="RHEA:24898"/>
        <dbReference type="ChEBI" id="CHEBI:33019"/>
        <dbReference type="ChEBI" id="CHEBI:37565"/>
        <dbReference type="ChEBI" id="CHEBI:58805"/>
        <dbReference type="EC" id="2.7.7.65"/>
    </reaction>
</comment>
<proteinExistence type="predicted"/>
<dbReference type="NCBIfam" id="TIGR00254">
    <property type="entry name" value="GGDEF"/>
    <property type="match status" value="1"/>
</dbReference>
<dbReference type="SMART" id="SM00267">
    <property type="entry name" value="GGDEF"/>
    <property type="match status" value="1"/>
</dbReference>
<sequence>MSKLEQHIFKKNDSKWTFNHFYRGNKTFKKIIVILFNLLILITLVSASVRNDIHDTQLYVQENLNQIKNAMDILAYRNQRYASTVTKTINDLKNQNLRPLVTIHYYPKLKEFGFNRGIYPNNLLNGTLLGPGKPNKRIQNETHIFAILDDLWTEQQRHTITYNYYYISHALKYFYLSSKSNAINFNATREFFSSPKYKDRHSTSQFDASLYKGFHYTAPYLDIFSKKMVITIKSPVYNKDQIVGDIGVDIPVKSLFQSITLPNKLKSALNLYLYDISNKKRINIYTGYNNNLLPSVEIYTRLSDNILIHANISAAFFISSAIQILMLGLLLLIMLNYMNATLRKYKDQKQYYQLEAYTDQLTGLFNRRVLDTVIQKTLEETRKTDQTISMIVFDANDFKTINDTYGHDIGDLALKHISSTISDMTRDSDICIRLGGDEFCIVLPNADLEQALLMADRLELAIFSGYFCHYHIKVAISTGCTVIKANENLHDALIRADKTLYENKKNKAENRKMLQQQLNNYVFKSPPSFPKKE</sequence>
<evidence type="ECO:0000313" key="9">
    <source>
        <dbReference type="Proteomes" id="UP000241954"/>
    </source>
</evidence>
<evidence type="ECO:0000313" key="7">
    <source>
        <dbReference type="EMBL" id="PSW99149.1"/>
    </source>
</evidence>
<dbReference type="RefSeq" id="WP_045035811.1">
    <property type="nucleotide sequence ID" value="NZ_JZSR01000003.1"/>
</dbReference>
<dbReference type="SUPFAM" id="SSF55073">
    <property type="entry name" value="Nucleotide cyclase"/>
    <property type="match status" value="1"/>
</dbReference>
<protein>
    <recommendedName>
        <fullName evidence="2">diguanylate cyclase</fullName>
        <ecNumber evidence="2">2.7.7.65</ecNumber>
    </recommendedName>
</protein>
<dbReference type="Proteomes" id="UP000241190">
    <property type="component" value="Unassembled WGS sequence"/>
</dbReference>
<feature type="transmembrane region" description="Helical" evidence="4">
    <location>
        <begin position="314"/>
        <end position="337"/>
    </location>
</feature>
<dbReference type="EMBL" id="PYOP01000004">
    <property type="protein sequence ID" value="PSW99149.1"/>
    <property type="molecule type" value="Genomic_DNA"/>
</dbReference>
<dbReference type="AlphaFoldDB" id="A0A0D8Q7H5"/>
<evidence type="ECO:0000259" key="5">
    <source>
        <dbReference type="PROSITE" id="PS50887"/>
    </source>
</evidence>
<dbReference type="CDD" id="cd01949">
    <property type="entry name" value="GGDEF"/>
    <property type="match status" value="1"/>
</dbReference>
<gene>
    <name evidence="6" type="ORF">C9I88_04600</name>
    <name evidence="7" type="ORF">C9J52_03910</name>
</gene>
<dbReference type="Pfam" id="PF00990">
    <property type="entry name" value="GGDEF"/>
    <property type="match status" value="1"/>
</dbReference>
<comment type="cofactor">
    <cofactor evidence="1">
        <name>Mg(2+)</name>
        <dbReference type="ChEBI" id="CHEBI:18420"/>
    </cofactor>
</comment>
<keyword evidence="4" id="KW-1133">Transmembrane helix</keyword>
<dbReference type="PANTHER" id="PTHR45138">
    <property type="entry name" value="REGULATORY COMPONENTS OF SENSORY TRANSDUCTION SYSTEM"/>
    <property type="match status" value="1"/>
</dbReference>
<keyword evidence="4" id="KW-0812">Transmembrane</keyword>
<evidence type="ECO:0000256" key="4">
    <source>
        <dbReference type="SAM" id="Phobius"/>
    </source>
</evidence>
<keyword evidence="4" id="KW-0472">Membrane</keyword>
<reference evidence="6 9" key="1">
    <citation type="submission" date="2018-01" db="EMBL/GenBank/DDBJ databases">
        <title>Whole genome sequencing of Histamine producing bacteria.</title>
        <authorList>
            <person name="Butler K."/>
        </authorList>
    </citation>
    <scope>NUCLEOTIDE SEQUENCE [LARGE SCALE GENOMIC DNA]</scope>
    <source>
        <strain evidence="7 8">ATCC 51761</strain>
        <strain evidence="6 9">NCIMB 13481</strain>
    </source>
</reference>
<dbReference type="InterPro" id="IPR050469">
    <property type="entry name" value="Diguanylate_Cyclase"/>
</dbReference>
<dbReference type="EC" id="2.7.7.65" evidence="2"/>
<dbReference type="InterPro" id="IPR029787">
    <property type="entry name" value="Nucleotide_cyclase"/>
</dbReference>
<accession>A0A0D8Q7H5</accession>
<evidence type="ECO:0000256" key="1">
    <source>
        <dbReference type="ARBA" id="ARBA00001946"/>
    </source>
</evidence>